<feature type="compositionally biased region" description="Basic and acidic residues" evidence="1">
    <location>
        <begin position="815"/>
        <end position="833"/>
    </location>
</feature>
<feature type="compositionally biased region" description="Basic and acidic residues" evidence="1">
    <location>
        <begin position="267"/>
        <end position="288"/>
    </location>
</feature>
<accession>A0ABP1PHG9</accession>
<proteinExistence type="predicted"/>
<feature type="compositionally biased region" description="Basic and acidic residues" evidence="1">
    <location>
        <begin position="63"/>
        <end position="83"/>
    </location>
</feature>
<evidence type="ECO:0000256" key="1">
    <source>
        <dbReference type="SAM" id="MobiDB-lite"/>
    </source>
</evidence>
<feature type="compositionally biased region" description="Basic residues" evidence="1">
    <location>
        <begin position="164"/>
        <end position="178"/>
    </location>
</feature>
<name>A0ABP1PHG9_XYLVO</name>
<sequence>MTFKREMDFDDLDASQNGVNRRQDHPSVSYNKQTADDQVPSGWTKPKDLCSLNDWLNSNSKNPDVEQDKLDKLEDQWIHDRQGKQKNTLDSSDFDKTANAKADARLNVRNQRDETKKAGAPSLESLKETILELKKSLNEADVKQREDSKSVDTAKVGEEGSIKRNQKERRTHARSKHRKTEDDAEAISGWTGDPDTGTLDLRKRERVSEDPSERNARLKVWRTKRTEVNNDDSNRKLFHRAGFGAPYLEEDVLKELHDRKRRSKGTPSDEKHRLKEDKNNSGDDEKNSIRISKAAGCSDADASGKRGSPSNDPLETSKPTNDPVDTGSSVDALKERKGGVGNADETRNYEQSDLSRENSNAMGNELTKNEEKGESPQGNSLRTFEPVTNELRPVSRSEISRLSADARERAEEAGMQKTEENQENADSTKGEQVIKVFKPQERPYQNSERAKEVRGAEPDEDRGKLSQRPAEGRGPSKESGNINILLASENKNLLKFSNTGGGGGDESLKGEQPPFVLNAFDVKKKLFVENEDAPGKSVSTVFNVKIEKAQVDTPVKTIGERERNRKSDDAQFRGGAPDFGENKGNGVPYGDTPGSANNLKERNADEKRLTNSIESDKGAEQSGVNENGIRNWFEGAVPDQVGASVDRIAPEKCDDRNERDKFKNEGERLNDCNEKTDFAHGFNDKVESNDANDGRKDKKKYREIFIMNNGMDDRVMNDGLGKRKILQYMEYSNDDIEDVDQPYGDKEEEDSQQEIGAEKSDAPAIRKERSAYADKKKAKVNLLIKEKLKKKKGGRRGRKRRNPSVIEYYDYDSDSEQRDHEAMSPTSEQERTKNNYPDKNAIESDAGLGNHECNSPSSKI</sequence>
<feature type="compositionally biased region" description="Basic and acidic residues" evidence="1">
    <location>
        <begin position="599"/>
        <end position="619"/>
    </location>
</feature>
<evidence type="ECO:0000313" key="3">
    <source>
        <dbReference type="Proteomes" id="UP001642520"/>
    </source>
</evidence>
<feature type="compositionally biased region" description="Basic and acidic residues" evidence="1">
    <location>
        <begin position="224"/>
        <end position="235"/>
    </location>
</feature>
<evidence type="ECO:0000313" key="2">
    <source>
        <dbReference type="EMBL" id="CAL7950700.1"/>
    </source>
</evidence>
<keyword evidence="3" id="KW-1185">Reference proteome</keyword>
<feature type="compositionally biased region" description="Basic and acidic residues" evidence="1">
    <location>
        <begin position="558"/>
        <end position="571"/>
    </location>
</feature>
<feature type="compositionally biased region" description="Basic and acidic residues" evidence="1">
    <location>
        <begin position="332"/>
        <end position="356"/>
    </location>
</feature>
<dbReference type="Proteomes" id="UP001642520">
    <property type="component" value="Unassembled WGS sequence"/>
</dbReference>
<protein>
    <submittedName>
        <fullName evidence="2">Uncharacterized protein</fullName>
    </submittedName>
</protein>
<feature type="compositionally biased region" description="Polar residues" evidence="1">
    <location>
        <begin position="308"/>
        <end position="320"/>
    </location>
</feature>
<feature type="region of interest" description="Disordered" evidence="1">
    <location>
        <begin position="732"/>
        <end position="860"/>
    </location>
</feature>
<organism evidence="2 3">
    <name type="scientific">Xylocopa violacea</name>
    <name type="common">Violet carpenter bee</name>
    <name type="synonym">Apis violacea</name>
    <dbReference type="NCBI Taxonomy" id="135666"/>
    <lineage>
        <taxon>Eukaryota</taxon>
        <taxon>Metazoa</taxon>
        <taxon>Ecdysozoa</taxon>
        <taxon>Arthropoda</taxon>
        <taxon>Hexapoda</taxon>
        <taxon>Insecta</taxon>
        <taxon>Pterygota</taxon>
        <taxon>Neoptera</taxon>
        <taxon>Endopterygota</taxon>
        <taxon>Hymenoptera</taxon>
        <taxon>Apocrita</taxon>
        <taxon>Aculeata</taxon>
        <taxon>Apoidea</taxon>
        <taxon>Anthophila</taxon>
        <taxon>Apidae</taxon>
        <taxon>Xylocopa</taxon>
        <taxon>Xylocopa</taxon>
    </lineage>
</organism>
<feature type="compositionally biased region" description="Basic and acidic residues" evidence="1">
    <location>
        <begin position="125"/>
        <end position="162"/>
    </location>
</feature>
<feature type="compositionally biased region" description="Basic and acidic residues" evidence="1">
    <location>
        <begin position="448"/>
        <end position="476"/>
    </location>
</feature>
<comment type="caution">
    <text evidence="2">The sequence shown here is derived from an EMBL/GenBank/DDBJ whole genome shotgun (WGS) entry which is preliminary data.</text>
</comment>
<feature type="compositionally biased region" description="Acidic residues" evidence="1">
    <location>
        <begin position="732"/>
        <end position="752"/>
    </location>
</feature>
<feature type="compositionally biased region" description="Basic and acidic residues" evidence="1">
    <location>
        <begin position="756"/>
        <end position="775"/>
    </location>
</feature>
<reference evidence="2 3" key="1">
    <citation type="submission" date="2024-08" db="EMBL/GenBank/DDBJ databases">
        <authorList>
            <person name="Will J Nash"/>
            <person name="Angela Man"/>
            <person name="Seanna McTaggart"/>
            <person name="Kendall Baker"/>
            <person name="Tom Barker"/>
            <person name="Leah Catchpole"/>
            <person name="Alex Durrant"/>
            <person name="Karim Gharbi"/>
            <person name="Naomi Irish"/>
            <person name="Gemy Kaithakottil"/>
            <person name="Debby Ku"/>
            <person name="Aaliyah Providence"/>
            <person name="Felix Shaw"/>
            <person name="David Swarbreck"/>
            <person name="Chris Watkins"/>
            <person name="Ann M. McCartney"/>
            <person name="Giulio Formenti"/>
            <person name="Alice Mouton"/>
            <person name="Noel Vella"/>
            <person name="Bjorn M von Reumont"/>
            <person name="Adriana Vella"/>
            <person name="Wilfried Haerty"/>
        </authorList>
    </citation>
    <scope>NUCLEOTIDE SEQUENCE [LARGE SCALE GENOMIC DNA]</scope>
</reference>
<feature type="compositionally biased region" description="Polar residues" evidence="1">
    <location>
        <begin position="14"/>
        <end position="33"/>
    </location>
</feature>
<feature type="compositionally biased region" description="Basic residues" evidence="1">
    <location>
        <begin position="787"/>
        <end position="802"/>
    </location>
</feature>
<feature type="region of interest" description="Disordered" evidence="1">
    <location>
        <begin position="555"/>
        <end position="699"/>
    </location>
</feature>
<feature type="compositionally biased region" description="Basic and acidic residues" evidence="1">
    <location>
        <begin position="200"/>
        <end position="216"/>
    </location>
</feature>
<gene>
    <name evidence="2" type="ORF">XYLVIOL_LOCUS10126</name>
</gene>
<feature type="region of interest" description="Disordered" evidence="1">
    <location>
        <begin position="1"/>
        <end position="484"/>
    </location>
</feature>
<feature type="compositionally biased region" description="Basic and acidic residues" evidence="1">
    <location>
        <begin position="393"/>
        <end position="420"/>
    </location>
</feature>
<feature type="compositionally biased region" description="Basic and acidic residues" evidence="1">
    <location>
        <begin position="648"/>
        <end position="699"/>
    </location>
</feature>
<dbReference type="EMBL" id="CAXAJV020001300">
    <property type="protein sequence ID" value="CAL7950700.1"/>
    <property type="molecule type" value="Genomic_DNA"/>
</dbReference>
<feature type="compositionally biased region" description="Basic and acidic residues" evidence="1">
    <location>
        <begin position="93"/>
        <end position="117"/>
    </location>
</feature>